<dbReference type="SUPFAM" id="SSF53098">
    <property type="entry name" value="Ribonuclease H-like"/>
    <property type="match status" value="1"/>
</dbReference>
<feature type="compositionally biased region" description="Basic residues" evidence="2">
    <location>
        <begin position="1627"/>
        <end position="1647"/>
    </location>
</feature>
<feature type="compositionally biased region" description="Pro residues" evidence="2">
    <location>
        <begin position="531"/>
        <end position="546"/>
    </location>
</feature>
<feature type="region of interest" description="Disordered" evidence="2">
    <location>
        <begin position="2583"/>
        <end position="2649"/>
    </location>
</feature>
<protein>
    <submittedName>
        <fullName evidence="5">Uncharacterized protein</fullName>
    </submittedName>
</protein>
<dbReference type="InterPro" id="IPR036397">
    <property type="entry name" value="RNaseH_sf"/>
</dbReference>
<feature type="region of interest" description="Disordered" evidence="2">
    <location>
        <begin position="4116"/>
        <end position="4135"/>
    </location>
</feature>
<keyword evidence="1" id="KW-0863">Zinc-finger</keyword>
<feature type="compositionally biased region" description="Basic residues" evidence="2">
    <location>
        <begin position="1783"/>
        <end position="1799"/>
    </location>
</feature>
<evidence type="ECO:0000256" key="1">
    <source>
        <dbReference type="PROSITE-ProRule" id="PRU00047"/>
    </source>
</evidence>
<feature type="region of interest" description="Disordered" evidence="2">
    <location>
        <begin position="352"/>
        <end position="417"/>
    </location>
</feature>
<feature type="compositionally biased region" description="Low complexity" evidence="2">
    <location>
        <begin position="4119"/>
        <end position="4135"/>
    </location>
</feature>
<dbReference type="Pfam" id="PF13358">
    <property type="entry name" value="DDE_3"/>
    <property type="match status" value="1"/>
</dbReference>
<feature type="region of interest" description="Disordered" evidence="2">
    <location>
        <begin position="1696"/>
        <end position="1902"/>
    </location>
</feature>
<dbReference type="InterPro" id="IPR038717">
    <property type="entry name" value="Tc1-like_DDE_dom"/>
</dbReference>
<accession>A0ABY6K619</accession>
<dbReference type="PROSITE" id="PS50158">
    <property type="entry name" value="ZF_CCHC"/>
    <property type="match status" value="1"/>
</dbReference>
<feature type="compositionally biased region" description="Low complexity" evidence="2">
    <location>
        <begin position="1958"/>
        <end position="1984"/>
    </location>
</feature>
<feature type="region of interest" description="Disordered" evidence="2">
    <location>
        <begin position="110"/>
        <end position="154"/>
    </location>
</feature>
<organism evidence="5 6">
    <name type="scientific">Cordylochernes scorpioides</name>
    <dbReference type="NCBI Taxonomy" id="51811"/>
    <lineage>
        <taxon>Eukaryota</taxon>
        <taxon>Metazoa</taxon>
        <taxon>Ecdysozoa</taxon>
        <taxon>Arthropoda</taxon>
        <taxon>Chelicerata</taxon>
        <taxon>Arachnida</taxon>
        <taxon>Pseudoscorpiones</taxon>
        <taxon>Cheliferoidea</taxon>
        <taxon>Chernetidae</taxon>
        <taxon>Cordylochernes</taxon>
    </lineage>
</organism>
<dbReference type="InterPro" id="IPR043502">
    <property type="entry name" value="DNA/RNA_pol_sf"/>
</dbReference>
<feature type="region of interest" description="Disordered" evidence="2">
    <location>
        <begin position="920"/>
        <end position="1024"/>
    </location>
</feature>
<dbReference type="InterPro" id="IPR036691">
    <property type="entry name" value="Endo/exonu/phosph_ase_sf"/>
</dbReference>
<feature type="non-terminal residue" evidence="5">
    <location>
        <position position="4260"/>
    </location>
</feature>
<feature type="region of interest" description="Disordered" evidence="2">
    <location>
        <begin position="526"/>
        <end position="610"/>
    </location>
</feature>
<feature type="region of interest" description="Disordered" evidence="2">
    <location>
        <begin position="4069"/>
        <end position="4089"/>
    </location>
</feature>
<dbReference type="InterPro" id="IPR001878">
    <property type="entry name" value="Znf_CCHC"/>
</dbReference>
<feature type="compositionally biased region" description="Low complexity" evidence="2">
    <location>
        <begin position="2607"/>
        <end position="2623"/>
    </location>
</feature>
<evidence type="ECO:0000256" key="2">
    <source>
        <dbReference type="SAM" id="MobiDB-lite"/>
    </source>
</evidence>
<feature type="region of interest" description="Disordered" evidence="2">
    <location>
        <begin position="3238"/>
        <end position="3318"/>
    </location>
</feature>
<name>A0ABY6K619_9ARAC</name>
<feature type="region of interest" description="Disordered" evidence="2">
    <location>
        <begin position="2735"/>
        <end position="2775"/>
    </location>
</feature>
<evidence type="ECO:0000313" key="6">
    <source>
        <dbReference type="Proteomes" id="UP001235939"/>
    </source>
</evidence>
<feature type="domain" description="Integrase catalytic" evidence="4">
    <location>
        <begin position="2990"/>
        <end position="3167"/>
    </location>
</feature>
<feature type="compositionally biased region" description="Pro residues" evidence="2">
    <location>
        <begin position="2535"/>
        <end position="2545"/>
    </location>
</feature>
<feature type="region of interest" description="Disordered" evidence="2">
    <location>
        <begin position="1"/>
        <end position="63"/>
    </location>
</feature>
<feature type="compositionally biased region" description="Pro residues" evidence="2">
    <location>
        <begin position="2740"/>
        <end position="2756"/>
    </location>
</feature>
<dbReference type="SUPFAM" id="SSF56672">
    <property type="entry name" value="DNA/RNA polymerases"/>
    <property type="match status" value="1"/>
</dbReference>
<dbReference type="SUPFAM" id="SSF56219">
    <property type="entry name" value="DNase I-like"/>
    <property type="match status" value="1"/>
</dbReference>
<feature type="region of interest" description="Disordered" evidence="2">
    <location>
        <begin position="2833"/>
        <end position="2909"/>
    </location>
</feature>
<sequence>MPNSASPRSPGPAGQEPGRPSNLSPTGGKNSPKDELHREISRENSANKDYANPPTGVGNANLAVARGDVTSGLPPATSSNGAARALRNWADCPEDQGPGADDDFTVVRTKKRRRESANSPTAAAPSSNIGGARTSRRPQSSAGSVPRAQEVRTTRAHITEARARQASSSEDHCVYLEHGPELQPFHYLRALDRMLGGTAGVIQVSKVNGHQLLGLANRGLAERLINEGLEVEGTLLRAFPFRKRAERITVGNLPFFVEDSAIISALKPYGRVTSIAPKLMKAGPYTYNDGRREAFIVLREGMTIERLPTRLEIPIKGEAWPAYLSSGIKCSMCHGQGHRRANCPLLAGRANNSRLAPPTSPAGVPSTTTSAPPQRTSAIYTSGLGRTYGDGAPAPPPVTPAPSLRAPGSHEPAAPTPDIEMSIIEETSTSSTSSSKTSTREGLVTFIERNAGISFAQTDALGLGREEVLDILSSKTKARKRGSLLSPSQCGALAGLIRQLLGQRPGGDSNIYKVLRQVLSELRTAPTAVPSTPPLPAPRPSGPTPPTSHSEELMPAVMTPPPPAPTEMEEDNPMTEKERCAPPPPAPRLAEPTPPTPHGEELTPAMATPPPPLPFLTQVELETKCVDRIFDLFKEQNYQQALGTLLKKGLDIDNLSHSIVWLKTQTRPIRPRGVGETPRWQRWIPTTATPSSRETGRGASAHRHLSTLQGNQQAWRAAQPTAAEAANRTRTVQPREIKATRANIAEAKARQTSSSHENYIFVELCPGIPDYSYLQAMGKVVGGPVGITQFNRMNGHYIVGLATRDLARRLIEGGLEIEGTTLRVFPYRKRAERIVVANLPGFVEDKAVVDALRPFGNTTSIAPILFRMGEYTFTDGRREAFVLLHDGITLEMLPTRLDIKSRGDNLPAYLSFGNKCAKCGKQGHRRANGPALARQTISSRQTPSPTDAKPSSPPPPPHPQQPRQPSPAPAAPASPVPPAETSTEATAIPSAPQPAEPKDHAQPAPAAHPAPLVPPRPPGARTPLLDCEMTNEEEFSTSSTSSQKRTGRAQIEKHLDGLPTLPIVQSVLQDLGRAKTLDLLSSRKRPKKDVASLQAAQVASLLELTNTILAAYPDTDSTVQRVLSWETNAFHLDSRQDLCLGYNTVVLTHHVVIPGSGLACVLRPGVAVLRQRVLWPGHIALAVIDVHGKEMTIINAHLAHDPRERLEQLELLAATAIQEGAWVPGDLNIREPSSSSADALAALLDLAALVDVATQFDAAHLPTRVASRGDQIESSRLDRILVPAGVLDRVTIYATSHYHLSDHHLVLLQVGPPAVFSLQPRLAATLRSGLALEHLAGYIRELEEELAHDDDDEILLWDRWTTIKAGLLAEARSLHDPRHAASDGYVVRARGYIAAQLEASSIRADYPSLPDLARAIHLRRPVSVIRDDDDYVIEGPELRRKAYAIFQPRFARPTSDPAAGAAFIGNSMITPISDLGEEDPLHRPEICLSEIAAAIRRLPRGKAPGWDGLPCELLAAFEDFFAEALARVFAASRLRGALPPSTRRSYICLVPKARGGRGLEGYRPIALPSADYRVLAAILHRRLKPHLRALVPDCQTYAVPGRSPSWNIAKHRYGAAATSPGVDPRRGQRHRLRRRPRPPYPSRRRIRAGGDRPRRLQAGLRYHRQPREERGPLVRRLAQPLRLPSWRLLVDHLHQGPRARHRPQELRSPSGAASSRPPGVRLPQMDALHPRPIPRRASQSGEFAGGLHHPASPARVPAITPDHRQAAGLTSEVRLGARAHGVASRRRHGEARCHRRPRPPRPGNPTPARLPQGCAGRAPQRQERLRLARRQQQRGLDPPSARRHASTAPPSPAVEAVGGGLQDPEPQSPGGPHISAAGHPNHRENSANKDYANPPTGVGNANLAVARGDVTSGLPAATSSNGASRALRNCADCPEDQCPGAGDDFTVVKTKKRRRESSNSPTAAASSSSGGARRSRRMQSSARSVPRAQEIPTTRAHIAEARAHQASSAEEHCVYLEHGPELQPFHYLRALDRLLGGTAGVVQVSKLRSTPAAVPPTPPLPAPWPAETAPPAPQGEELAPAEVAYPPPLPVKMTDEARKKWLLDLFKELNCKTFLAPLLCWNRPEQIIHAALHSGEKWNDILKAHPNQRSILANFLGSVIERARSVWAGSPHRAEHEPGNLGSDNQAFAELSAETHFQEENSIIANASGNYANLPIDRKHANFAAACVADVTPSTSGALTAATNWAEQMEASETDEDGFTVVKHKRRRRESPSRSVEQRSSGVATSRITGPTPRRRPPACGATGVQMIKATRADIADARACQRSSTEDNCVFVEHCPDFGSTHYLQAVEELIGGAGNVLQVMKMDGHMLVGLSTKALAERLIRDGLDIGHTHLRAFPFKKRAERITVGNLPFFVDDAAVIEALKPYGDVTSIVPIRLRAGRYTFTDGRREAFILLKEGIALEKIPTRVIIRNKGNVLSAFISYGVKCSRCGRQGHRRANCPIIPGRASNNAQPQPAPPPSGASSTESRQLNRPTPTAPAPSPKRPAPQTSAPGTSAALPARTSSDAVAPFSEPMEIAAEVLAPSTSNSAPQAVKPMEAPEAPADLRPPASQPAGVVPQAQPASVAPPGPLHAHGTPVPPSPSSSGRKTRPDLEAYLKRNPGVSFAETDALGLGREEVLDILSSKTRAHKRGQHLTLPQSNALAGLIYQILDLRPGGDSNIYKVLRQVLSELRTAPTAVPSTPPLPAPRPAGPTPPVPHEEETRPTAMRPSPPLEPTIEDDMIVEIFTKLDHTTSLRPIYVAGINPVVLRNAVLYAEYGKPLMAKLTTALRKSAAQPPAPAPSDSAMEIPGAPPAARAVTPSTAPRPSPSVDPAVPMEMAPPAPPPVTPTPSLRAPGSHVPAALTPDIEMSNIDETSASSTSSTTKSTRDGLIAFIERNTGVSFARTDALGLGREEHAAGASASNLEDKRMVKMVRVNISDEKLVAMQKDTREDPALVKVIDYVIEGWPICKKDVDEDAKKKPHLLVVDRYSGYPELFTLDPPTAINVKNKLRETFARFGIPETMMSDNGPPFRSEIMTDFCIRWGIKQLFSSPHLHRSNGLAERNIQTIKNQLIKCRDEGSDPFLAILAYRNTPKNDLPSPAQLCLSRSLRCQIPRITPLYRPYQTNWRNIENAKRKRQSSMKEQYDRNSKSYPKVNVGEDAWCQIHPRETWTPVKISAQADSPQSFEVVTPSGNRLIRNQKFIRPRDGGYEKSQLSSEPITASPEAQHPQCDSPTMGESSTAPIQRSSEETNIDQREGATTSAGIAPEPSGRPRFSRLNKHSVQLVSRSEFVQTTHAHYNTIIFPDDREPLIRRLSARKRGILAEIVSAAIERARDSDPFLREDRKKIDEERKATYERRSKLIKSTVQFESVPNATAEDHLIGIANIIGYKNIHSLGKMNGQAILSVANNELAQKLIDGGFKVKDITVFPCPLFKPSNKYILSGVLAFIQDQDLKVALEPYGQMISSRPLPFPTDNPLLKHLSSLRREIVFKNKEKTPMPATLNVPYMDKSFTIFIGEDVVGNRCRRHGHVKNKYPFDPNIRATVTRTFAEVLNTSMSPVLPSETPKEARETTLRPSETPSKKRPLTASSGEENCLKEKKKRPRKETKRMPGHRKRRQFKQTDAFTRGMVIGLKRAGWSIRQIAADTHLGASTVHRLWRRWLEQGTVAIYRNAGATRVTSARVDRHESRFCLSSDSRHVRVWRRRGERSNPAATVERPTVRQRGIMVWGAIAYDSRSPLLRIQGTMTAQRYVDDVLRPVTLPYLQGVPNALYQQDNARPHTARISQQALQDVQMLPWPPYSPDLSPIEHVWDIIGRRLHALPQPRSEDELWQMVEREWRAIPQDAIRTLIDSLPRRVAACIAVRERADHEPGRLSSDLKPVPSSRRKIEHRREKFNHVNLTAGKMHADFAAVNGGDVRPSTSGAVDVAEGWAVRVEAAEAGDDGYTVVRNKRRRRKSPSRAVELRSSCIRASGNTGATPPRHTPAGKTMLVKEIRAMGRHHRRQGTAVFFLGRTLRLRGALPGLRAHPVPAGSVRAGRTSGGPPASESNLARARVSGAAPGVVTATLPWVSPAPPHPSGSLAAASPPSLRCPPATTSTVPPGFGYEEMGSLHPRSLPRRPSQSGQLPGALFHHAPPARLPPGDHVISLLQARLARFIWGPDRTALLPAGLVTRPVSLGGLVLLNVGAHPGWHASRASRSRRTEAATPSQFFRTTHPRAP</sequence>
<feature type="region of interest" description="Disordered" evidence="2">
    <location>
        <begin position="3598"/>
        <end position="3661"/>
    </location>
</feature>
<feature type="compositionally biased region" description="Low complexity" evidence="2">
    <location>
        <begin position="1707"/>
        <end position="1719"/>
    </location>
</feature>
<feature type="compositionally biased region" description="Pro residues" evidence="2">
    <location>
        <begin position="2053"/>
        <end position="2073"/>
    </location>
</feature>
<feature type="region of interest" description="Disordered" evidence="2">
    <location>
        <begin position="4232"/>
        <end position="4260"/>
    </location>
</feature>
<feature type="region of interest" description="Disordered" evidence="2">
    <location>
        <begin position="1934"/>
        <end position="1993"/>
    </location>
</feature>
<dbReference type="EMBL" id="CP092864">
    <property type="protein sequence ID" value="UYV63185.1"/>
    <property type="molecule type" value="Genomic_DNA"/>
</dbReference>
<feature type="region of interest" description="Disordered" evidence="2">
    <location>
        <begin position="2263"/>
        <end position="2301"/>
    </location>
</feature>
<dbReference type="PROSITE" id="PS50994">
    <property type="entry name" value="INTEGRASE"/>
    <property type="match status" value="1"/>
</dbReference>
<keyword evidence="6" id="KW-1185">Reference proteome</keyword>
<feature type="region of interest" description="Disordered" evidence="2">
    <location>
        <begin position="2501"/>
        <end position="2562"/>
    </location>
</feature>
<feature type="region of interest" description="Disordered" evidence="2">
    <location>
        <begin position="1616"/>
        <end position="1656"/>
    </location>
</feature>
<keyword evidence="1" id="KW-0479">Metal-binding</keyword>
<dbReference type="InterPro" id="IPR012337">
    <property type="entry name" value="RNaseH-like_sf"/>
</dbReference>
<reference evidence="5 6" key="1">
    <citation type="submission" date="2022-01" db="EMBL/GenBank/DDBJ databases">
        <title>A chromosomal length assembly of Cordylochernes scorpioides.</title>
        <authorList>
            <person name="Zeh D."/>
            <person name="Zeh J."/>
        </authorList>
    </citation>
    <scope>NUCLEOTIDE SEQUENCE [LARGE SCALE GENOMIC DNA]</scope>
    <source>
        <strain evidence="5">IN4F17</strain>
        <tissue evidence="5">Whole Body</tissue>
    </source>
</reference>
<feature type="region of interest" description="Disordered" evidence="2">
    <location>
        <begin position="3992"/>
        <end position="4026"/>
    </location>
</feature>
<dbReference type="Gene3D" id="3.30.420.10">
    <property type="entry name" value="Ribonuclease H-like superfamily/Ribonuclease H"/>
    <property type="match status" value="2"/>
</dbReference>
<feature type="compositionally biased region" description="Pro residues" evidence="2">
    <location>
        <begin position="951"/>
        <end position="978"/>
    </location>
</feature>
<evidence type="ECO:0000259" key="3">
    <source>
        <dbReference type="PROSITE" id="PS50158"/>
    </source>
</evidence>
<dbReference type="InterPro" id="IPR050951">
    <property type="entry name" value="Retrovirus_Pol_polyprotein"/>
</dbReference>
<evidence type="ECO:0000313" key="5">
    <source>
        <dbReference type="EMBL" id="UYV63185.1"/>
    </source>
</evidence>
<proteinExistence type="predicted"/>
<feature type="compositionally biased region" description="Basic residues" evidence="2">
    <location>
        <begin position="3639"/>
        <end position="3660"/>
    </location>
</feature>
<gene>
    <name evidence="5" type="ORF">LAZ67_2003377</name>
</gene>
<feature type="region of interest" description="Disordered" evidence="2">
    <location>
        <begin position="2050"/>
        <end position="2075"/>
    </location>
</feature>
<dbReference type="CDD" id="cd00590">
    <property type="entry name" value="RRM_SF"/>
    <property type="match status" value="1"/>
</dbReference>
<dbReference type="PANTHER" id="PTHR37984:SF7">
    <property type="entry name" value="INTEGRASE CATALYTIC DOMAIN-CONTAINING PROTEIN"/>
    <property type="match status" value="1"/>
</dbReference>
<feature type="domain" description="CCHC-type" evidence="3">
    <location>
        <begin position="2486"/>
        <end position="2501"/>
    </location>
</feature>
<feature type="compositionally biased region" description="Polar residues" evidence="2">
    <location>
        <begin position="3271"/>
        <end position="3287"/>
    </location>
</feature>
<feature type="compositionally biased region" description="Polar residues" evidence="2">
    <location>
        <begin position="365"/>
        <end position="380"/>
    </location>
</feature>
<dbReference type="Proteomes" id="UP001235939">
    <property type="component" value="Chromosome 02"/>
</dbReference>
<feature type="compositionally biased region" description="Basic and acidic residues" evidence="2">
    <location>
        <begin position="3288"/>
        <end position="3298"/>
    </location>
</feature>
<feature type="compositionally biased region" description="Pro residues" evidence="2">
    <location>
        <begin position="1006"/>
        <end position="1020"/>
    </location>
</feature>
<feature type="compositionally biased region" description="Pro residues" evidence="2">
    <location>
        <begin position="581"/>
        <end position="597"/>
    </location>
</feature>
<feature type="compositionally biased region" description="Basic and acidic residues" evidence="2">
    <location>
        <begin position="31"/>
        <end position="46"/>
    </location>
</feature>
<feature type="compositionally biased region" description="Pro residues" evidence="2">
    <location>
        <begin position="2878"/>
        <end position="2888"/>
    </location>
</feature>
<dbReference type="PANTHER" id="PTHR37984">
    <property type="entry name" value="PROTEIN CBG26694"/>
    <property type="match status" value="1"/>
</dbReference>
<dbReference type="SMART" id="SM00343">
    <property type="entry name" value="ZnF_C2HC"/>
    <property type="match status" value="3"/>
</dbReference>
<evidence type="ECO:0000259" key="4">
    <source>
        <dbReference type="PROSITE" id="PS50994"/>
    </source>
</evidence>
<feature type="region of interest" description="Disordered" evidence="2">
    <location>
        <begin position="3172"/>
        <end position="3192"/>
    </location>
</feature>
<feature type="compositionally biased region" description="Low complexity" evidence="2">
    <location>
        <begin position="117"/>
        <end position="128"/>
    </location>
</feature>
<dbReference type="InterPro" id="IPR001584">
    <property type="entry name" value="Integrase_cat-core"/>
</dbReference>
<dbReference type="Gene3D" id="3.60.10.10">
    <property type="entry name" value="Endonuclease/exonuclease/phosphatase"/>
    <property type="match status" value="1"/>
</dbReference>
<keyword evidence="1" id="KW-0862">Zinc</keyword>
<feature type="compositionally biased region" description="Polar residues" evidence="2">
    <location>
        <begin position="2525"/>
        <end position="2534"/>
    </location>
</feature>